<comment type="caution">
    <text evidence="1">The sequence shown here is derived from an EMBL/GenBank/DDBJ whole genome shotgun (WGS) entry which is preliminary data.</text>
</comment>
<dbReference type="SUPFAM" id="SSF56300">
    <property type="entry name" value="Metallo-dependent phosphatases"/>
    <property type="match status" value="1"/>
</dbReference>
<dbReference type="Proteomes" id="UP000885753">
    <property type="component" value="Unassembled WGS sequence"/>
</dbReference>
<protein>
    <submittedName>
        <fullName evidence="1">Metallophosphatase</fullName>
    </submittedName>
</protein>
<accession>A0A7C2M6P1</accession>
<dbReference type="EMBL" id="DSEE01000563">
    <property type="protein sequence ID" value="HER41101.1"/>
    <property type="molecule type" value="Genomic_DNA"/>
</dbReference>
<gene>
    <name evidence="1" type="ORF">ENO10_07765</name>
</gene>
<organism evidence="1">
    <name type="scientific">Salinimicrobium catena</name>
    <dbReference type="NCBI Taxonomy" id="390640"/>
    <lineage>
        <taxon>Bacteria</taxon>
        <taxon>Pseudomonadati</taxon>
        <taxon>Bacteroidota</taxon>
        <taxon>Flavobacteriia</taxon>
        <taxon>Flavobacteriales</taxon>
        <taxon>Flavobacteriaceae</taxon>
        <taxon>Salinimicrobium</taxon>
    </lineage>
</organism>
<feature type="non-terminal residue" evidence="1">
    <location>
        <position position="771"/>
    </location>
</feature>
<reference evidence="1" key="1">
    <citation type="journal article" date="2020" name="mSystems">
        <title>Genome- and Community-Level Interaction Insights into Carbon Utilization and Element Cycling Functions of Hydrothermarchaeota in Hydrothermal Sediment.</title>
        <authorList>
            <person name="Zhou Z."/>
            <person name="Liu Y."/>
            <person name="Xu W."/>
            <person name="Pan J."/>
            <person name="Luo Z.H."/>
            <person name="Li M."/>
        </authorList>
    </citation>
    <scope>NUCLEOTIDE SEQUENCE [LARGE SCALE GENOMIC DNA]</scope>
    <source>
        <strain evidence="1">SpSt-1235</strain>
    </source>
</reference>
<dbReference type="Gene3D" id="3.60.21.10">
    <property type="match status" value="1"/>
</dbReference>
<dbReference type="AlphaFoldDB" id="A0A7C2M6P1"/>
<name>A0A7C2M6P1_9FLAO</name>
<proteinExistence type="predicted"/>
<evidence type="ECO:0000313" key="1">
    <source>
        <dbReference type="EMBL" id="HER41101.1"/>
    </source>
</evidence>
<sequence>MHATRLKKIFLYPLLISTLLLIHTSPLFGQDSIFNNKEISHTLYFTANTGNSPETAVLEAIEKASRKDHSTSVILLGNATSKDGYPKEEAARKNIQEFLRKDLLQPLKDFRGKIFFTPGENEWNSEAPESIDDLESFLQENSNSEFWPDDGCPIERESINDLIELVSVDSQWFLEDWDERPKMNSDCDYKTREEFFTEFKDDLKDSHGKIKIVAIHHPVMSNTSIPFLRRITGSSSSHFESNRQKELRGKLETLASLFEDVIFVSGNHRNLQFLYNDRNPQIISGAAAETRPAKTKKDGLFTSSEKGYAKLTVFADGSSAVQFFELKNGEPQLVYAHSIQRERPTLQELEIEYPEISEKEVASIYTSEETQKSDLYEWLWGNRYRSVYSQPIEAPVLILDSLKPISEGGGQQSRSLRLINDNDNEYTLRALRKDPIQYLQADVVQTNFVGEFLKNTIAQRFISDFFTTAHPYAPFAVNDLSTALDIHHANPEIFYVPKQKGLGIYNEDYGNALFMLEEHVGEENKDFKTFGKPDNIISTADLLLKMRETKNAYVDQDIYIRARLFDMLIGDWDRHQDQWRWAAYEENGKTRYEPIPRDRDHAFSKYDGTLLPLIKSAVPLLRKMQSYDEDLENVKRFNWSGYPLDLRFIQETGWEKWQEQVDFIRKNLTNEVIEKAFADLPKEVTGSRDIQNIKQSLKERRENLSKIAKEYLDQLQEFQTITGTDETDRFRITRKEDGVTEINILKDEQEIFSQQYTSEETDEIWIYGLDG</sequence>
<dbReference type="InterPro" id="IPR029052">
    <property type="entry name" value="Metallo-depent_PP-like"/>
</dbReference>